<dbReference type="Gene3D" id="1.10.150.240">
    <property type="entry name" value="Putative phosphatase, domain 2"/>
    <property type="match status" value="1"/>
</dbReference>
<dbReference type="SUPFAM" id="SSF56784">
    <property type="entry name" value="HAD-like"/>
    <property type="match status" value="1"/>
</dbReference>
<dbReference type="Gene3D" id="3.40.50.1000">
    <property type="entry name" value="HAD superfamily/HAD-like"/>
    <property type="match status" value="1"/>
</dbReference>
<dbReference type="SFLD" id="SFLDG01129">
    <property type="entry name" value="C1.5:_HAD__Beta-PGM__Phosphata"/>
    <property type="match status" value="1"/>
</dbReference>
<dbReference type="SFLD" id="SFLDS00003">
    <property type="entry name" value="Haloacid_Dehalogenase"/>
    <property type="match status" value="1"/>
</dbReference>
<accession>A0ABW4E5P8</accession>
<name>A0ABW4E5P8_9LACO</name>
<proteinExistence type="predicted"/>
<evidence type="ECO:0000313" key="2">
    <source>
        <dbReference type="Proteomes" id="UP001597252"/>
    </source>
</evidence>
<dbReference type="InterPro" id="IPR036412">
    <property type="entry name" value="HAD-like_sf"/>
</dbReference>
<dbReference type="InterPro" id="IPR023198">
    <property type="entry name" value="PGP-like_dom2"/>
</dbReference>
<comment type="caution">
    <text evidence="1">The sequence shown here is derived from an EMBL/GenBank/DDBJ whole genome shotgun (WGS) entry which is preliminary data.</text>
</comment>
<gene>
    <name evidence="1" type="ORF">ACFQ5J_04980</name>
</gene>
<protein>
    <submittedName>
        <fullName evidence="1">HAD hydrolase-like protein</fullName>
    </submittedName>
</protein>
<organism evidence="1 2">
    <name type="scientific">Lacticaseibacillus baoqingensis</name>
    <dbReference type="NCBI Taxonomy" id="2486013"/>
    <lineage>
        <taxon>Bacteria</taxon>
        <taxon>Bacillati</taxon>
        <taxon>Bacillota</taxon>
        <taxon>Bacilli</taxon>
        <taxon>Lactobacillales</taxon>
        <taxon>Lactobacillaceae</taxon>
        <taxon>Lacticaseibacillus</taxon>
    </lineage>
</organism>
<sequence>MKQLFFDFDGTIANSEPGIVHSIKYMLQKMGLPELSQAQYRTFIGPALNASLRRYYPQLDEQAIKQAILYYQELYTASAIFEAALYPGIKAALATLQNAGYRLNIASAKPEPMVKRLVAHFDLGRFFAGVYGATLDESVRSTKTAVLAYGLAQSQAQPRSSVMIGDRDTDMLGGYQNHVPTLGVAYGFGQRQELMQAHANLVVAHPDELPAGVVQVLAQPMRAEA</sequence>
<dbReference type="Pfam" id="PF13419">
    <property type="entry name" value="HAD_2"/>
    <property type="match status" value="1"/>
</dbReference>
<dbReference type="PANTHER" id="PTHR43434:SF20">
    <property type="entry name" value="5'-NUCLEOTIDASE"/>
    <property type="match status" value="1"/>
</dbReference>
<dbReference type="PANTHER" id="PTHR43434">
    <property type="entry name" value="PHOSPHOGLYCOLATE PHOSPHATASE"/>
    <property type="match status" value="1"/>
</dbReference>
<dbReference type="RefSeq" id="WP_125751019.1">
    <property type="nucleotide sequence ID" value="NZ_JBHTON010000014.1"/>
</dbReference>
<reference evidence="2" key="1">
    <citation type="journal article" date="2019" name="Int. J. Syst. Evol. Microbiol.">
        <title>The Global Catalogue of Microorganisms (GCM) 10K type strain sequencing project: providing services to taxonomists for standard genome sequencing and annotation.</title>
        <authorList>
            <consortium name="The Broad Institute Genomics Platform"/>
            <consortium name="The Broad Institute Genome Sequencing Center for Infectious Disease"/>
            <person name="Wu L."/>
            <person name="Ma J."/>
        </authorList>
    </citation>
    <scope>NUCLEOTIDE SEQUENCE [LARGE SCALE GENOMIC DNA]</scope>
    <source>
        <strain evidence="2">CCM 8903</strain>
    </source>
</reference>
<evidence type="ECO:0000313" key="1">
    <source>
        <dbReference type="EMBL" id="MFD1484578.1"/>
    </source>
</evidence>
<dbReference type="Proteomes" id="UP001597252">
    <property type="component" value="Unassembled WGS sequence"/>
</dbReference>
<keyword evidence="2" id="KW-1185">Reference proteome</keyword>
<dbReference type="EMBL" id="JBHTON010000014">
    <property type="protein sequence ID" value="MFD1484578.1"/>
    <property type="molecule type" value="Genomic_DNA"/>
</dbReference>
<dbReference type="InterPro" id="IPR041492">
    <property type="entry name" value="HAD_2"/>
</dbReference>
<dbReference type="InterPro" id="IPR050155">
    <property type="entry name" value="HAD-like_hydrolase_sf"/>
</dbReference>
<dbReference type="InterPro" id="IPR023214">
    <property type="entry name" value="HAD_sf"/>
</dbReference>